<dbReference type="PANTHER" id="PTHR42738:SF7">
    <property type="entry name" value="HYDROXYMETHYLGLUTARYL-COA LYASE"/>
    <property type="match status" value="1"/>
</dbReference>
<dbReference type="NCBIfam" id="NF004283">
    <property type="entry name" value="PRK05692.1"/>
    <property type="match status" value="1"/>
</dbReference>
<dbReference type="EC" id="4.1.3.4" evidence="3"/>
<keyword evidence="5" id="KW-0456">Lyase</keyword>
<evidence type="ECO:0000256" key="6">
    <source>
        <dbReference type="ARBA" id="ARBA00049877"/>
    </source>
</evidence>
<evidence type="ECO:0000259" key="7">
    <source>
        <dbReference type="PROSITE" id="PS50991"/>
    </source>
</evidence>
<dbReference type="CDD" id="cd07938">
    <property type="entry name" value="DRE_TIM_HMGL"/>
    <property type="match status" value="1"/>
</dbReference>
<dbReference type="InterPro" id="IPR043594">
    <property type="entry name" value="HMGL"/>
</dbReference>
<dbReference type="GeneID" id="20078294"/>
<dbReference type="Gene3D" id="3.20.20.70">
    <property type="entry name" value="Aldolase class I"/>
    <property type="match status" value="1"/>
</dbReference>
<dbReference type="Pfam" id="PF00682">
    <property type="entry name" value="HMGL-like"/>
    <property type="match status" value="1"/>
</dbReference>
<gene>
    <name evidence="8" type="ORF">H310_01244</name>
</gene>
<dbReference type="PANTHER" id="PTHR42738">
    <property type="entry name" value="HYDROXYMETHYLGLUTARYL-COA LYASE"/>
    <property type="match status" value="1"/>
</dbReference>
<evidence type="ECO:0000256" key="4">
    <source>
        <dbReference type="ARBA" id="ARBA00022723"/>
    </source>
</evidence>
<dbReference type="UniPathway" id="UPA00896">
    <property type="reaction ID" value="UER00863"/>
</dbReference>
<dbReference type="InterPro" id="IPR013785">
    <property type="entry name" value="Aldolase_TIM"/>
</dbReference>
<dbReference type="SUPFAM" id="SSF51569">
    <property type="entry name" value="Aldolase"/>
    <property type="match status" value="1"/>
</dbReference>
<sequence length="263" mass="28537">MLQQIRCRTLSSRAVSYPSYVKIVEVGPRDGLQNEKTVVSTEDKVKLINLLSEAGLPVVEATSFVSPKWVPQMGDNAEVMKQINRKEGVYYPVLTPNLTGFEAAIKVNAHEVAIFGAASESFSRKNINCSIQESLDRFQPVCVRAQSLGVRVRGYVSCVLGCPYEGPIKPSTVAKVAKTLLDMGCYEISLGDTIGIGTPGSTLKMLQATKEVVPVEQLAVHFHDTYGQALANILVALQVSDFAMCVDSDGCVCRKAYRSSTVP</sequence>
<evidence type="ECO:0000256" key="3">
    <source>
        <dbReference type="ARBA" id="ARBA00012910"/>
    </source>
</evidence>
<protein>
    <recommendedName>
        <fullName evidence="3">hydroxymethylglutaryl-CoA lyase</fullName>
        <ecNumber evidence="3">4.1.3.4</ecNumber>
    </recommendedName>
</protein>
<dbReference type="RefSeq" id="XP_008862525.1">
    <property type="nucleotide sequence ID" value="XM_008864303.1"/>
</dbReference>
<organism evidence="8">
    <name type="scientific">Aphanomyces invadans</name>
    <dbReference type="NCBI Taxonomy" id="157072"/>
    <lineage>
        <taxon>Eukaryota</taxon>
        <taxon>Sar</taxon>
        <taxon>Stramenopiles</taxon>
        <taxon>Oomycota</taxon>
        <taxon>Saprolegniomycetes</taxon>
        <taxon>Saprolegniales</taxon>
        <taxon>Verrucalvaceae</taxon>
        <taxon>Aphanomyces</taxon>
    </lineage>
</organism>
<dbReference type="GO" id="GO:0046951">
    <property type="term" value="P:ketone body biosynthetic process"/>
    <property type="evidence" value="ECO:0007669"/>
    <property type="project" value="TreeGrafter"/>
</dbReference>
<dbReference type="GO" id="GO:0046872">
    <property type="term" value="F:metal ion binding"/>
    <property type="evidence" value="ECO:0007669"/>
    <property type="project" value="UniProtKB-KW"/>
</dbReference>
<dbReference type="GO" id="GO:0006552">
    <property type="term" value="P:L-leucine catabolic process"/>
    <property type="evidence" value="ECO:0007669"/>
    <property type="project" value="TreeGrafter"/>
</dbReference>
<proteinExistence type="inferred from homology"/>
<dbReference type="PROSITE" id="PS50991">
    <property type="entry name" value="PYR_CT"/>
    <property type="match status" value="1"/>
</dbReference>
<name>A0A024URA8_9STRA</name>
<feature type="domain" description="Pyruvate carboxyltransferase" evidence="7">
    <location>
        <begin position="21"/>
        <end position="263"/>
    </location>
</feature>
<dbReference type="AlphaFoldDB" id="A0A024URA8"/>
<evidence type="ECO:0000256" key="5">
    <source>
        <dbReference type="ARBA" id="ARBA00023239"/>
    </source>
</evidence>
<dbReference type="InterPro" id="IPR000891">
    <property type="entry name" value="PYR_CT"/>
</dbReference>
<keyword evidence="4" id="KW-0479">Metal-binding</keyword>
<dbReference type="OrthoDB" id="1905920at2759"/>
<dbReference type="EMBL" id="KI913953">
    <property type="protein sequence ID" value="ETW08720.1"/>
    <property type="molecule type" value="Genomic_DNA"/>
</dbReference>
<comment type="catalytic activity">
    <reaction evidence="6">
        <text>(3S)-3-hydroxy-3-methylglutaryl-CoA = acetoacetate + acetyl-CoA</text>
        <dbReference type="Rhea" id="RHEA:24404"/>
        <dbReference type="ChEBI" id="CHEBI:13705"/>
        <dbReference type="ChEBI" id="CHEBI:43074"/>
        <dbReference type="ChEBI" id="CHEBI:57288"/>
        <dbReference type="EC" id="4.1.3.4"/>
    </reaction>
</comment>
<dbReference type="FunFam" id="3.20.20.70:FF:000071">
    <property type="entry name" value="Hydroxymethylglutaryl-CoA lyase"/>
    <property type="match status" value="1"/>
</dbReference>
<evidence type="ECO:0000313" key="8">
    <source>
        <dbReference type="EMBL" id="ETW08720.1"/>
    </source>
</evidence>
<comment type="similarity">
    <text evidence="2">Belongs to the HMG-CoA lyase family.</text>
</comment>
<evidence type="ECO:0000256" key="1">
    <source>
        <dbReference type="ARBA" id="ARBA00005143"/>
    </source>
</evidence>
<comment type="pathway">
    <text evidence="1">Metabolic intermediate metabolism; (S)-3-hydroxy-3-methylglutaryl-CoA degradation; acetoacetate from (S)-3-hydroxy-3-methylglutaryl-CoA: step 1/1.</text>
</comment>
<dbReference type="GO" id="GO:0004419">
    <property type="term" value="F:hydroxymethylglutaryl-CoA lyase activity"/>
    <property type="evidence" value="ECO:0007669"/>
    <property type="project" value="UniProtKB-EC"/>
</dbReference>
<evidence type="ECO:0000256" key="2">
    <source>
        <dbReference type="ARBA" id="ARBA00009405"/>
    </source>
</evidence>
<dbReference type="VEuPathDB" id="FungiDB:H310_01244"/>
<reference evidence="8" key="1">
    <citation type="submission" date="2013-12" db="EMBL/GenBank/DDBJ databases">
        <title>The Genome Sequence of Aphanomyces invadans NJM9701.</title>
        <authorList>
            <consortium name="The Broad Institute Genomics Platform"/>
            <person name="Russ C."/>
            <person name="Tyler B."/>
            <person name="van West P."/>
            <person name="Dieguez-Uribeondo J."/>
            <person name="Young S.K."/>
            <person name="Zeng Q."/>
            <person name="Gargeya S."/>
            <person name="Fitzgerald M."/>
            <person name="Abouelleil A."/>
            <person name="Alvarado L."/>
            <person name="Chapman S.B."/>
            <person name="Gainer-Dewar J."/>
            <person name="Goldberg J."/>
            <person name="Griggs A."/>
            <person name="Gujja S."/>
            <person name="Hansen M."/>
            <person name="Howarth C."/>
            <person name="Imamovic A."/>
            <person name="Ireland A."/>
            <person name="Larimer J."/>
            <person name="McCowan C."/>
            <person name="Murphy C."/>
            <person name="Pearson M."/>
            <person name="Poon T.W."/>
            <person name="Priest M."/>
            <person name="Roberts A."/>
            <person name="Saif S."/>
            <person name="Shea T."/>
            <person name="Sykes S."/>
            <person name="Wortman J."/>
            <person name="Nusbaum C."/>
            <person name="Birren B."/>
        </authorList>
    </citation>
    <scope>NUCLEOTIDE SEQUENCE [LARGE SCALE GENOMIC DNA]</scope>
    <source>
        <strain evidence="8">NJM9701</strain>
    </source>
</reference>
<accession>A0A024URA8</accession>